<reference evidence="2" key="1">
    <citation type="submission" date="2019-12" db="EMBL/GenBank/DDBJ databases">
        <title>Genome sequencing and annotation of Brassica cretica.</title>
        <authorList>
            <person name="Studholme D.J."/>
            <person name="Sarris P."/>
        </authorList>
    </citation>
    <scope>NUCLEOTIDE SEQUENCE</scope>
    <source>
        <strain evidence="2">PFS-109/04</strain>
        <tissue evidence="2">Leaf</tissue>
    </source>
</reference>
<proteinExistence type="predicted"/>
<accession>A0A8S9PQJ7</accession>
<name>A0A8S9PQJ7_BRACR</name>
<gene>
    <name evidence="2" type="ORF">F2Q69_00046935</name>
</gene>
<dbReference type="EMBL" id="QGKX02001347">
    <property type="protein sequence ID" value="KAF3523099.1"/>
    <property type="molecule type" value="Genomic_DNA"/>
</dbReference>
<evidence type="ECO:0000313" key="3">
    <source>
        <dbReference type="Proteomes" id="UP000712600"/>
    </source>
</evidence>
<protein>
    <submittedName>
        <fullName evidence="2">Uncharacterized protein</fullName>
    </submittedName>
</protein>
<feature type="compositionally biased region" description="Basic residues" evidence="1">
    <location>
        <begin position="1"/>
        <end position="10"/>
    </location>
</feature>
<feature type="region of interest" description="Disordered" evidence="1">
    <location>
        <begin position="1"/>
        <end position="43"/>
    </location>
</feature>
<evidence type="ECO:0000256" key="1">
    <source>
        <dbReference type="SAM" id="MobiDB-lite"/>
    </source>
</evidence>
<sequence length="195" mass="21106">MLSRTRKRSRAGAALGSRTSELGSGTPWAEADRGRELEQMREQETRSGFRSSYCVLRSVVSLRYTSGSGLGFCSGKGSARGEDLLRDVEAHIALSSPTKLPGVEASSALRRRLRLREGGGFYSSIVSGFDSEGWNSVDEFSSQDERSSPVEDGNVLCEVFALAVAVKMVWSSWVPVCSGESMNDDGSGVNPVKRR</sequence>
<dbReference type="AlphaFoldDB" id="A0A8S9PQJ7"/>
<dbReference type="Proteomes" id="UP000712600">
    <property type="component" value="Unassembled WGS sequence"/>
</dbReference>
<organism evidence="2 3">
    <name type="scientific">Brassica cretica</name>
    <name type="common">Mustard</name>
    <dbReference type="NCBI Taxonomy" id="69181"/>
    <lineage>
        <taxon>Eukaryota</taxon>
        <taxon>Viridiplantae</taxon>
        <taxon>Streptophyta</taxon>
        <taxon>Embryophyta</taxon>
        <taxon>Tracheophyta</taxon>
        <taxon>Spermatophyta</taxon>
        <taxon>Magnoliopsida</taxon>
        <taxon>eudicotyledons</taxon>
        <taxon>Gunneridae</taxon>
        <taxon>Pentapetalae</taxon>
        <taxon>rosids</taxon>
        <taxon>malvids</taxon>
        <taxon>Brassicales</taxon>
        <taxon>Brassicaceae</taxon>
        <taxon>Brassiceae</taxon>
        <taxon>Brassica</taxon>
    </lineage>
</organism>
<evidence type="ECO:0000313" key="2">
    <source>
        <dbReference type="EMBL" id="KAF3523099.1"/>
    </source>
</evidence>
<feature type="compositionally biased region" description="Basic and acidic residues" evidence="1">
    <location>
        <begin position="30"/>
        <end position="43"/>
    </location>
</feature>
<comment type="caution">
    <text evidence="2">The sequence shown here is derived from an EMBL/GenBank/DDBJ whole genome shotgun (WGS) entry which is preliminary data.</text>
</comment>